<dbReference type="NCBIfam" id="TIGR00254">
    <property type="entry name" value="GGDEF"/>
    <property type="match status" value="1"/>
</dbReference>
<dbReference type="InterPro" id="IPR029787">
    <property type="entry name" value="Nucleotide_cyclase"/>
</dbReference>
<dbReference type="RefSeq" id="WP_322446835.1">
    <property type="nucleotide sequence ID" value="NZ_JAXOFX010000007.1"/>
</dbReference>
<evidence type="ECO:0000313" key="3">
    <source>
        <dbReference type="Proteomes" id="UP001290455"/>
    </source>
</evidence>
<dbReference type="PANTHER" id="PTHR45138">
    <property type="entry name" value="REGULATORY COMPONENTS OF SENSORY TRANSDUCTION SYSTEM"/>
    <property type="match status" value="1"/>
</dbReference>
<evidence type="ECO:0000313" key="2">
    <source>
        <dbReference type="EMBL" id="MDZ5472535.1"/>
    </source>
</evidence>
<comment type="caution">
    <text evidence="2">The sequence shown here is derived from an EMBL/GenBank/DDBJ whole genome shotgun (WGS) entry which is preliminary data.</text>
</comment>
<dbReference type="Gene3D" id="3.30.450.40">
    <property type="match status" value="2"/>
</dbReference>
<dbReference type="InterPro" id="IPR000160">
    <property type="entry name" value="GGDEF_dom"/>
</dbReference>
<proteinExistence type="predicted"/>
<dbReference type="Gene3D" id="3.30.70.270">
    <property type="match status" value="1"/>
</dbReference>
<dbReference type="EMBL" id="JAXOFX010000007">
    <property type="protein sequence ID" value="MDZ5472535.1"/>
    <property type="molecule type" value="Genomic_DNA"/>
</dbReference>
<gene>
    <name evidence="2" type="ORF">SM124_12315</name>
</gene>
<sequence>MELLNKQTILNLKSRFLDLIDIEDGLLNYDYLINQMLLAIRNVIGTEEVVLYSCNVWKQELYMEASTSHLLDSSLNQPFISSLELDDYFSNRLHIRDKIPFPDFNNYDLLIALKRGEATLGYLAFRGTCEHFYSDEFLLALSKECTTFLHKARVFTNVVVEEKRYKQLFRVTEKFHSSMDMDAVLGEIIFTLQEVYPTFTYYLMLSHDNNSHSDLPIKDLEYDSENIAAMQAYVTGTAQFEDSVLERKSILYAPLKGKQGVYGVLQVIAPNTLSFPNNEVEFITLLANTAGSALENAQLYQQSKRLVSDLQLINETSHRLNSNLRLTETMNYMTEQIIHSFDAEEVGFILVSPDFEKSKVLKGSTSFLYSDDVVPYMNYIREKIKTEKDSLFIGDLTIKEISCENVYKSVMAVPMVQTGIIKGFAVVMHHQPYHFSFETFKLLQSLIHHSTLAFTNSMLREELEKMVITDHLTKLYSRNYLDDKIHQSMEEDQRGTFILIDIDNFKSVNDTYGHQIGDDVLVQVADIINSNIRDSDIGARWGGEELAIYLPRVSEETGVAIAERLVERVANSSRPKVTISCGVSYWNKEINDTFTGLFKRADKALYVAKETGKNKVVVQEDISV</sequence>
<dbReference type="InterPro" id="IPR043128">
    <property type="entry name" value="Rev_trsase/Diguanyl_cyclase"/>
</dbReference>
<dbReference type="PROSITE" id="PS50887">
    <property type="entry name" value="GGDEF"/>
    <property type="match status" value="1"/>
</dbReference>
<dbReference type="InterPro" id="IPR029016">
    <property type="entry name" value="GAF-like_dom_sf"/>
</dbReference>
<keyword evidence="2" id="KW-0548">Nucleotidyltransferase</keyword>
<organism evidence="2 3">
    <name type="scientific">Robertmurraya mangrovi</name>
    <dbReference type="NCBI Taxonomy" id="3098077"/>
    <lineage>
        <taxon>Bacteria</taxon>
        <taxon>Bacillati</taxon>
        <taxon>Bacillota</taxon>
        <taxon>Bacilli</taxon>
        <taxon>Bacillales</taxon>
        <taxon>Bacillaceae</taxon>
        <taxon>Robertmurraya</taxon>
    </lineage>
</organism>
<dbReference type="Proteomes" id="UP001290455">
    <property type="component" value="Unassembled WGS sequence"/>
</dbReference>
<dbReference type="InterPro" id="IPR050469">
    <property type="entry name" value="Diguanylate_Cyclase"/>
</dbReference>
<dbReference type="EC" id="2.7.7.65" evidence="2"/>
<keyword evidence="2" id="KW-0808">Transferase</keyword>
<dbReference type="GO" id="GO:0052621">
    <property type="term" value="F:diguanylate cyclase activity"/>
    <property type="evidence" value="ECO:0007669"/>
    <property type="project" value="UniProtKB-EC"/>
</dbReference>
<feature type="domain" description="GGDEF" evidence="1">
    <location>
        <begin position="493"/>
        <end position="621"/>
    </location>
</feature>
<dbReference type="SUPFAM" id="SSF55073">
    <property type="entry name" value="Nucleotide cyclase"/>
    <property type="match status" value="1"/>
</dbReference>
<reference evidence="2 3" key="1">
    <citation type="submission" date="2023-11" db="EMBL/GenBank/DDBJ databases">
        <title>Bacillus jintuensis, isolated from a mudflat on the Beibu Gulf coast.</title>
        <authorList>
            <person name="Li M."/>
        </authorList>
    </citation>
    <scope>NUCLEOTIDE SEQUENCE [LARGE SCALE GENOMIC DNA]</scope>
    <source>
        <strain evidence="2 3">31A1R</strain>
    </source>
</reference>
<dbReference type="SUPFAM" id="SSF55781">
    <property type="entry name" value="GAF domain-like"/>
    <property type="match status" value="2"/>
</dbReference>
<dbReference type="SMART" id="SM00267">
    <property type="entry name" value="GGDEF"/>
    <property type="match status" value="1"/>
</dbReference>
<evidence type="ECO:0000259" key="1">
    <source>
        <dbReference type="PROSITE" id="PS50887"/>
    </source>
</evidence>
<dbReference type="PANTHER" id="PTHR45138:SF9">
    <property type="entry name" value="DIGUANYLATE CYCLASE DGCM-RELATED"/>
    <property type="match status" value="1"/>
</dbReference>
<dbReference type="Pfam" id="PF00990">
    <property type="entry name" value="GGDEF"/>
    <property type="match status" value="1"/>
</dbReference>
<name>A0ABU5IZE1_9BACI</name>
<keyword evidence="3" id="KW-1185">Reference proteome</keyword>
<dbReference type="CDD" id="cd01949">
    <property type="entry name" value="GGDEF"/>
    <property type="match status" value="1"/>
</dbReference>
<accession>A0ABU5IZE1</accession>
<protein>
    <submittedName>
        <fullName evidence="2">Diguanylate cyclase</fullName>
        <ecNumber evidence="2">2.7.7.65</ecNumber>
    </submittedName>
</protein>